<dbReference type="AlphaFoldDB" id="Q2C9S1"/>
<comment type="caution">
    <text evidence="1">The sequence shown here is derived from an EMBL/GenBank/DDBJ whole genome shotgun (WGS) entry which is preliminary data.</text>
</comment>
<gene>
    <name evidence="1" type="ORF">OG2516_15219</name>
</gene>
<dbReference type="Pfam" id="PF12096">
    <property type="entry name" value="DUF3572"/>
    <property type="match status" value="1"/>
</dbReference>
<dbReference type="Proteomes" id="UP000003635">
    <property type="component" value="Unassembled WGS sequence"/>
</dbReference>
<dbReference type="HOGENOM" id="CLU_165306_0_0_5"/>
<sequence length="94" mass="10215">MDMTPDRAEMVALMALGWLAGNDELAPLFLGSTGAGVDDLRARATDPAFQASVLEFLTMDDAWVVAFCDQHGLSYEEPLRARYALPGAGEVHWT</sequence>
<evidence type="ECO:0000313" key="1">
    <source>
        <dbReference type="EMBL" id="EAR49429.1"/>
    </source>
</evidence>
<evidence type="ECO:0008006" key="3">
    <source>
        <dbReference type="Google" id="ProtNLM"/>
    </source>
</evidence>
<organism evidence="1 2">
    <name type="scientific">Oceanicola granulosus (strain ATCC BAA-861 / DSM 15982 / KCTC 12143 / HTCC2516)</name>
    <dbReference type="NCBI Taxonomy" id="314256"/>
    <lineage>
        <taxon>Bacteria</taxon>
        <taxon>Pseudomonadati</taxon>
        <taxon>Pseudomonadota</taxon>
        <taxon>Alphaproteobacteria</taxon>
        <taxon>Rhodobacterales</taxon>
        <taxon>Roseobacteraceae</taxon>
        <taxon>Oceanicola</taxon>
    </lineage>
</organism>
<reference evidence="1 2" key="1">
    <citation type="journal article" date="2010" name="J. Bacteriol.">
        <title>Genome sequences of Oceanicola granulosus HTCC2516(T) and Oceanicola batsensis HTCC2597(TDelta).</title>
        <authorList>
            <person name="Thrash J.C."/>
            <person name="Cho J.C."/>
            <person name="Vergin K.L."/>
            <person name="Giovannoni S.J."/>
        </authorList>
    </citation>
    <scope>NUCLEOTIDE SEQUENCE [LARGE SCALE GENOMIC DNA]</scope>
    <source>
        <strain evidence="2">ATCC BAA-861 / DSM 15982 / KCTC 12143 / HTCC2516</strain>
    </source>
</reference>
<name>Q2C9S1_OCEGH</name>
<keyword evidence="2" id="KW-1185">Reference proteome</keyword>
<dbReference type="STRING" id="314256.OG2516_15219"/>
<accession>Q2C9S1</accession>
<dbReference type="eggNOG" id="ENOG5032S6E">
    <property type="taxonomic scope" value="Bacteria"/>
</dbReference>
<protein>
    <recommendedName>
        <fullName evidence="3">DUF3572 domain-containing protein</fullName>
    </recommendedName>
</protein>
<evidence type="ECO:0000313" key="2">
    <source>
        <dbReference type="Proteomes" id="UP000003635"/>
    </source>
</evidence>
<proteinExistence type="predicted"/>
<dbReference type="InterPro" id="IPR021955">
    <property type="entry name" value="DUF3572"/>
</dbReference>
<dbReference type="EMBL" id="AAOT01000072">
    <property type="protein sequence ID" value="EAR49429.1"/>
    <property type="molecule type" value="Genomic_DNA"/>
</dbReference>